<keyword evidence="1" id="KW-1133">Transmembrane helix</keyword>
<evidence type="ECO:0000313" key="2">
    <source>
        <dbReference type="EMBL" id="MQL75320.1"/>
    </source>
</evidence>
<keyword evidence="1" id="KW-0472">Membrane</keyword>
<keyword evidence="3" id="KW-1185">Reference proteome</keyword>
<organism evidence="2 3">
    <name type="scientific">Colocasia esculenta</name>
    <name type="common">Wild taro</name>
    <name type="synonym">Arum esculentum</name>
    <dbReference type="NCBI Taxonomy" id="4460"/>
    <lineage>
        <taxon>Eukaryota</taxon>
        <taxon>Viridiplantae</taxon>
        <taxon>Streptophyta</taxon>
        <taxon>Embryophyta</taxon>
        <taxon>Tracheophyta</taxon>
        <taxon>Spermatophyta</taxon>
        <taxon>Magnoliopsida</taxon>
        <taxon>Liliopsida</taxon>
        <taxon>Araceae</taxon>
        <taxon>Aroideae</taxon>
        <taxon>Colocasieae</taxon>
        <taxon>Colocasia</taxon>
    </lineage>
</organism>
<feature type="transmembrane region" description="Helical" evidence="1">
    <location>
        <begin position="409"/>
        <end position="440"/>
    </location>
</feature>
<comment type="caution">
    <text evidence="2">The sequence shown here is derived from an EMBL/GenBank/DDBJ whole genome shotgun (WGS) entry which is preliminary data.</text>
</comment>
<keyword evidence="1" id="KW-0812">Transmembrane</keyword>
<evidence type="ECO:0000313" key="3">
    <source>
        <dbReference type="Proteomes" id="UP000652761"/>
    </source>
</evidence>
<evidence type="ECO:0000256" key="1">
    <source>
        <dbReference type="SAM" id="Phobius"/>
    </source>
</evidence>
<dbReference type="AlphaFoldDB" id="A0A843U0C5"/>
<protein>
    <submittedName>
        <fullName evidence="2">Uncharacterized protein</fullName>
    </submittedName>
</protein>
<feature type="non-terminal residue" evidence="2">
    <location>
        <position position="1"/>
    </location>
</feature>
<sequence>VRASCEAWWAGRWAQSAHRFCACERDNRLRRVLKATTLRVAFTLPLLGGLRLLGCRVSRAGQSALGRQQSPRSRSGRDRGACRDLNRCTIFKNPGRTELLQALLDQGELLRGFSGRFKVLVEFSTRSRREDVVRSGGKRREFVFFVKVEPVHLLRSWSVLLTRELGPESLEVPGMDLQLRVCRCGVGWSPHLFDLFSWSGSWTFLEVFLSEVCPGVGTIVIEISERRLTGCGLLCVECPSLAHVLRFCRGGVPCVWHWCGCDFRSGIVEELCSVKVVWCDLPLVVFSSSSGVHASCEACDGLEGRVHIAATRQSSSVWLPRVARGAVDLGKATVTKVATEGELLRGFSRRFEVLVEFSARSRREDLVLSGGKRREFVFFVKYPMSRPQLRGGASALVTLMERIAHEVGIFYVVNVLCTVCTVEVCVVFLDTLTPVFQLYVRLREKRQ</sequence>
<dbReference type="Proteomes" id="UP000652761">
    <property type="component" value="Unassembled WGS sequence"/>
</dbReference>
<proteinExistence type="predicted"/>
<name>A0A843U0C5_COLES</name>
<accession>A0A843U0C5</accession>
<dbReference type="EMBL" id="NMUH01000246">
    <property type="protein sequence ID" value="MQL75320.1"/>
    <property type="molecule type" value="Genomic_DNA"/>
</dbReference>
<reference evidence="2" key="1">
    <citation type="submission" date="2017-07" db="EMBL/GenBank/DDBJ databases">
        <title>Taro Niue Genome Assembly and Annotation.</title>
        <authorList>
            <person name="Atibalentja N."/>
            <person name="Keating K."/>
            <person name="Fields C.J."/>
        </authorList>
    </citation>
    <scope>NUCLEOTIDE SEQUENCE</scope>
    <source>
        <strain evidence="2">Niue_2</strain>
        <tissue evidence="2">Leaf</tissue>
    </source>
</reference>
<gene>
    <name evidence="2" type="ORF">Taro_007702</name>
</gene>